<gene>
    <name evidence="6 8" type="primary">xseB</name>
    <name evidence="8" type="ORF">AW08_01477</name>
</gene>
<keyword evidence="4 6" id="KW-0378">Hydrolase</keyword>
<evidence type="ECO:0000256" key="6">
    <source>
        <dbReference type="HAMAP-Rule" id="MF_00337"/>
    </source>
</evidence>
<comment type="similarity">
    <text evidence="1 6">Belongs to the XseB family.</text>
</comment>
<comment type="caution">
    <text evidence="8">The sequence shown here is derived from an EMBL/GenBank/DDBJ whole genome shotgun (WGS) entry which is preliminary data.</text>
</comment>
<dbReference type="GO" id="GO:0009318">
    <property type="term" value="C:exodeoxyribonuclease VII complex"/>
    <property type="evidence" value="ECO:0007669"/>
    <property type="project" value="UniProtKB-UniRule"/>
</dbReference>
<keyword evidence="9" id="KW-1185">Reference proteome</keyword>
<dbReference type="HAMAP" id="MF_00337">
    <property type="entry name" value="Exonuc_7_S"/>
    <property type="match status" value="1"/>
</dbReference>
<organism evidence="8 9">
    <name type="scientific">Candidatus Accumulibacter adjunctus</name>
    <dbReference type="NCBI Taxonomy" id="1454001"/>
    <lineage>
        <taxon>Bacteria</taxon>
        <taxon>Pseudomonadati</taxon>
        <taxon>Pseudomonadota</taxon>
        <taxon>Betaproteobacteria</taxon>
        <taxon>Candidatus Accumulibacter</taxon>
    </lineage>
</organism>
<dbReference type="SUPFAM" id="SSF116842">
    <property type="entry name" value="XseB-like"/>
    <property type="match status" value="1"/>
</dbReference>
<evidence type="ECO:0000256" key="4">
    <source>
        <dbReference type="ARBA" id="ARBA00022801"/>
    </source>
</evidence>
<feature type="coiled-coil region" evidence="7">
    <location>
        <begin position="55"/>
        <end position="82"/>
    </location>
</feature>
<dbReference type="PANTHER" id="PTHR34137:SF1">
    <property type="entry name" value="EXODEOXYRIBONUCLEASE 7 SMALL SUBUNIT"/>
    <property type="match status" value="1"/>
</dbReference>
<dbReference type="STRING" id="1454001.AW08_01477"/>
<reference evidence="8" key="1">
    <citation type="submission" date="2014-02" db="EMBL/GenBank/DDBJ databases">
        <title>Expanding our view of genomic diversity in Candidatus Accumulibacter clades.</title>
        <authorList>
            <person name="Skennerton C.T."/>
            <person name="Barr J.J."/>
            <person name="Slater F.R."/>
            <person name="Bond P.L."/>
            <person name="Tyson G.W."/>
        </authorList>
    </citation>
    <scope>NUCLEOTIDE SEQUENCE [LARGE SCALE GENOMIC DNA]</scope>
</reference>
<comment type="subcellular location">
    <subcellularLocation>
        <location evidence="6">Cytoplasm</location>
    </subcellularLocation>
</comment>
<dbReference type="Pfam" id="PF02609">
    <property type="entry name" value="Exonuc_VII_S"/>
    <property type="match status" value="1"/>
</dbReference>
<evidence type="ECO:0000256" key="7">
    <source>
        <dbReference type="SAM" id="Coils"/>
    </source>
</evidence>
<evidence type="ECO:0000313" key="9">
    <source>
        <dbReference type="Proteomes" id="UP000020218"/>
    </source>
</evidence>
<dbReference type="Proteomes" id="UP000020218">
    <property type="component" value="Unassembled WGS sequence"/>
</dbReference>
<dbReference type="GO" id="GO:0006308">
    <property type="term" value="P:DNA catabolic process"/>
    <property type="evidence" value="ECO:0007669"/>
    <property type="project" value="UniProtKB-UniRule"/>
</dbReference>
<dbReference type="InterPro" id="IPR037004">
    <property type="entry name" value="Exonuc_VII_ssu_sf"/>
</dbReference>
<keyword evidence="5 6" id="KW-0269">Exonuclease</keyword>
<keyword evidence="7" id="KW-0175">Coiled coil</keyword>
<dbReference type="EC" id="3.1.11.6" evidence="6"/>
<comment type="catalytic activity">
    <reaction evidence="6">
        <text>Exonucleolytic cleavage in either 5'- to 3'- or 3'- to 5'-direction to yield nucleoside 5'-phosphates.</text>
        <dbReference type="EC" id="3.1.11.6"/>
    </reaction>
</comment>
<dbReference type="InterPro" id="IPR003761">
    <property type="entry name" value="Exonuc_VII_S"/>
</dbReference>
<dbReference type="GO" id="GO:0005829">
    <property type="term" value="C:cytosol"/>
    <property type="evidence" value="ECO:0007669"/>
    <property type="project" value="TreeGrafter"/>
</dbReference>
<protein>
    <recommendedName>
        <fullName evidence="6">Exodeoxyribonuclease 7 small subunit</fullName>
        <ecNumber evidence="6">3.1.11.6</ecNumber>
    </recommendedName>
    <alternativeName>
        <fullName evidence="6">Exodeoxyribonuclease VII small subunit</fullName>
        <shortName evidence="6">Exonuclease VII small subunit</shortName>
    </alternativeName>
</protein>
<evidence type="ECO:0000256" key="3">
    <source>
        <dbReference type="ARBA" id="ARBA00022722"/>
    </source>
</evidence>
<comment type="subunit">
    <text evidence="6">Heterooligomer composed of large and small subunits.</text>
</comment>
<dbReference type="GO" id="GO:0008855">
    <property type="term" value="F:exodeoxyribonuclease VII activity"/>
    <property type="evidence" value="ECO:0007669"/>
    <property type="project" value="UniProtKB-UniRule"/>
</dbReference>
<dbReference type="AlphaFoldDB" id="A0A011PPL5"/>
<comment type="function">
    <text evidence="6">Bidirectionally degrades single-stranded DNA into large acid-insoluble oligonucleotides, which are then degraded further into small acid-soluble oligonucleotides.</text>
</comment>
<evidence type="ECO:0000256" key="5">
    <source>
        <dbReference type="ARBA" id="ARBA00022839"/>
    </source>
</evidence>
<name>A0A011PPL5_9PROT</name>
<dbReference type="PANTHER" id="PTHR34137">
    <property type="entry name" value="EXODEOXYRIBONUCLEASE 7 SMALL SUBUNIT"/>
    <property type="match status" value="1"/>
</dbReference>
<evidence type="ECO:0000313" key="8">
    <source>
        <dbReference type="EMBL" id="EXI68259.1"/>
    </source>
</evidence>
<dbReference type="EMBL" id="JFAX01000006">
    <property type="protein sequence ID" value="EXI68259.1"/>
    <property type="molecule type" value="Genomic_DNA"/>
</dbReference>
<proteinExistence type="inferred from homology"/>
<sequence>MSRPKPEPAAGTDSAIVPPTVVGEMKFEMALAELEGIISSMEGGRLPLAESLAAYRRGSELLRHCQQQLADAEREIQILENGSLRDFAAGNGQAG</sequence>
<evidence type="ECO:0000256" key="1">
    <source>
        <dbReference type="ARBA" id="ARBA00009998"/>
    </source>
</evidence>
<keyword evidence="2 6" id="KW-0963">Cytoplasm</keyword>
<dbReference type="Gene3D" id="1.10.287.1040">
    <property type="entry name" value="Exonuclease VII, small subunit"/>
    <property type="match status" value="1"/>
</dbReference>
<evidence type="ECO:0000256" key="2">
    <source>
        <dbReference type="ARBA" id="ARBA00022490"/>
    </source>
</evidence>
<keyword evidence="3 6" id="KW-0540">Nuclease</keyword>
<accession>A0A011PPL5</accession>
<dbReference type="PATRIC" id="fig|1454001.3.peg.1349"/>
<dbReference type="NCBIfam" id="TIGR01280">
    <property type="entry name" value="xseB"/>
    <property type="match status" value="1"/>
</dbReference>